<sequence>MADSRDMYLVHSAFRREFPAAAALARTVAANDSATASRVAEHVLLLTGLLNLHHAGEDEKVWPKLLQRGPNEIAPLVETMERQHEGLHEALVEVERLATVWRWRATSADRDAVASAVDAMIPPMLEHLVTEETHLLALIDKYLTDKEWAEVGAAAMASMPKSLLPMAFGMVLRDGTPEYVAGLKAVVPGPAWFVLSRIGPGAYTRYARRLGLDKVPNAA</sequence>
<dbReference type="Gene3D" id="1.20.120.520">
    <property type="entry name" value="nmb1532 protein domain like"/>
    <property type="match status" value="1"/>
</dbReference>
<dbReference type="RefSeq" id="WP_196924213.1">
    <property type="nucleotide sequence ID" value="NZ_JADOTY010000001.1"/>
</dbReference>
<dbReference type="Pfam" id="PF01814">
    <property type="entry name" value="Hemerythrin"/>
    <property type="match status" value="1"/>
</dbReference>
<reference evidence="2 3" key="1">
    <citation type="submission" date="2020-11" db="EMBL/GenBank/DDBJ databases">
        <title>Sequencing the genomes of 1000 actinobacteria strains.</title>
        <authorList>
            <person name="Klenk H.-P."/>
        </authorList>
    </citation>
    <scope>NUCLEOTIDE SEQUENCE [LARGE SCALE GENOMIC DNA]</scope>
    <source>
        <strain evidence="2 3">DSM 101695</strain>
    </source>
</reference>
<dbReference type="CDD" id="cd12108">
    <property type="entry name" value="Hr-like"/>
    <property type="match status" value="1"/>
</dbReference>
<evidence type="ECO:0000313" key="3">
    <source>
        <dbReference type="Proteomes" id="UP000631791"/>
    </source>
</evidence>
<dbReference type="EMBL" id="JADOTY010000001">
    <property type="protein sequence ID" value="MBG6105996.1"/>
    <property type="molecule type" value="Genomic_DNA"/>
</dbReference>
<dbReference type="InterPro" id="IPR012312">
    <property type="entry name" value="Hemerythrin-like"/>
</dbReference>
<dbReference type="Proteomes" id="UP000631791">
    <property type="component" value="Unassembled WGS sequence"/>
</dbReference>
<feature type="domain" description="Hemerythrin-like" evidence="1">
    <location>
        <begin position="7"/>
        <end position="138"/>
    </location>
</feature>
<comment type="caution">
    <text evidence="2">The sequence shown here is derived from an EMBL/GenBank/DDBJ whole genome shotgun (WGS) entry which is preliminary data.</text>
</comment>
<keyword evidence="3" id="KW-1185">Reference proteome</keyword>
<name>A0ABS0KBJ0_9ACTN</name>
<evidence type="ECO:0000259" key="1">
    <source>
        <dbReference type="Pfam" id="PF01814"/>
    </source>
</evidence>
<proteinExistence type="predicted"/>
<accession>A0ABS0KBJ0</accession>
<organism evidence="2 3">
    <name type="scientific">Micromonospora vinacea</name>
    <dbReference type="NCBI Taxonomy" id="709878"/>
    <lineage>
        <taxon>Bacteria</taxon>
        <taxon>Bacillati</taxon>
        <taxon>Actinomycetota</taxon>
        <taxon>Actinomycetes</taxon>
        <taxon>Micromonosporales</taxon>
        <taxon>Micromonosporaceae</taxon>
        <taxon>Micromonospora</taxon>
    </lineage>
</organism>
<evidence type="ECO:0000313" key="2">
    <source>
        <dbReference type="EMBL" id="MBG6105996.1"/>
    </source>
</evidence>
<protein>
    <recommendedName>
        <fullName evidence="1">Hemerythrin-like domain-containing protein</fullName>
    </recommendedName>
</protein>
<gene>
    <name evidence="2" type="ORF">IW249_006410</name>
</gene>